<organism evidence="9 10">
    <name type="scientific">Paramuricea clavata</name>
    <name type="common">Red gorgonian</name>
    <name type="synonym">Violescent sea-whip</name>
    <dbReference type="NCBI Taxonomy" id="317549"/>
    <lineage>
        <taxon>Eukaryota</taxon>
        <taxon>Metazoa</taxon>
        <taxon>Cnidaria</taxon>
        <taxon>Anthozoa</taxon>
        <taxon>Octocorallia</taxon>
        <taxon>Malacalcyonacea</taxon>
        <taxon>Plexauridae</taxon>
        <taxon>Paramuricea</taxon>
    </lineage>
</organism>
<feature type="transmembrane region" description="Helical" evidence="8">
    <location>
        <begin position="465"/>
        <end position="486"/>
    </location>
</feature>
<comment type="subcellular location">
    <subcellularLocation>
        <location evidence="1 8">Cell membrane</location>
        <topology evidence="1 8">Multi-pass membrane protein</topology>
    </subcellularLocation>
</comment>
<dbReference type="InterPro" id="IPR004156">
    <property type="entry name" value="OATP"/>
</dbReference>
<evidence type="ECO:0000256" key="4">
    <source>
        <dbReference type="ARBA" id="ARBA00022692"/>
    </source>
</evidence>
<protein>
    <recommendedName>
        <fullName evidence="8">Solute carrier organic anion transporter family member</fullName>
    </recommendedName>
</protein>
<dbReference type="InterPro" id="IPR002350">
    <property type="entry name" value="Kazal_dom"/>
</dbReference>
<keyword evidence="8" id="KW-0406">Ion transport</keyword>
<dbReference type="Proteomes" id="UP001152795">
    <property type="component" value="Unassembled WGS sequence"/>
</dbReference>
<feature type="transmembrane region" description="Helical" evidence="8">
    <location>
        <begin position="306"/>
        <end position="327"/>
    </location>
</feature>
<evidence type="ECO:0000313" key="10">
    <source>
        <dbReference type="Proteomes" id="UP001152795"/>
    </source>
</evidence>
<dbReference type="GO" id="GO:0005886">
    <property type="term" value="C:plasma membrane"/>
    <property type="evidence" value="ECO:0007669"/>
    <property type="project" value="UniProtKB-SubCell"/>
</dbReference>
<evidence type="ECO:0000256" key="2">
    <source>
        <dbReference type="ARBA" id="ARBA00009657"/>
    </source>
</evidence>
<dbReference type="GO" id="GO:0055085">
    <property type="term" value="P:transmembrane transport"/>
    <property type="evidence" value="ECO:0007669"/>
    <property type="project" value="InterPro"/>
</dbReference>
<feature type="transmembrane region" description="Helical" evidence="8">
    <location>
        <begin position="339"/>
        <end position="359"/>
    </location>
</feature>
<dbReference type="Pfam" id="PF03137">
    <property type="entry name" value="OATP"/>
    <property type="match status" value="1"/>
</dbReference>
<keyword evidence="7" id="KW-1015">Disulfide bond</keyword>
<accession>A0A7D9HU43</accession>
<comment type="caution">
    <text evidence="8">Lacks conserved residue(s) required for the propagation of feature annotation.</text>
</comment>
<dbReference type="Gene3D" id="1.20.1250.20">
    <property type="entry name" value="MFS general substrate transporter like domains"/>
    <property type="match status" value="1"/>
</dbReference>
<dbReference type="InterPro" id="IPR036259">
    <property type="entry name" value="MFS_trans_sf"/>
</dbReference>
<evidence type="ECO:0000256" key="8">
    <source>
        <dbReference type="RuleBase" id="RU362056"/>
    </source>
</evidence>
<proteinExistence type="inferred from homology"/>
<dbReference type="SUPFAM" id="SSF100895">
    <property type="entry name" value="Kazal-type serine protease inhibitors"/>
    <property type="match status" value="1"/>
</dbReference>
<evidence type="ECO:0000256" key="6">
    <source>
        <dbReference type="ARBA" id="ARBA00023136"/>
    </source>
</evidence>
<dbReference type="SUPFAM" id="SSF103473">
    <property type="entry name" value="MFS general substrate transporter"/>
    <property type="match status" value="1"/>
</dbReference>
<dbReference type="GO" id="GO:0006811">
    <property type="term" value="P:monoatomic ion transport"/>
    <property type="evidence" value="ECO:0007669"/>
    <property type="project" value="UniProtKB-KW"/>
</dbReference>
<feature type="transmembrane region" description="Helical" evidence="8">
    <location>
        <begin position="199"/>
        <end position="221"/>
    </location>
</feature>
<feature type="transmembrane region" description="Helical" evidence="8">
    <location>
        <begin position="152"/>
        <end position="179"/>
    </location>
</feature>
<evidence type="ECO:0000256" key="7">
    <source>
        <dbReference type="ARBA" id="ARBA00023157"/>
    </source>
</evidence>
<comment type="caution">
    <text evidence="9">The sequence shown here is derived from an EMBL/GenBank/DDBJ whole genome shotgun (WGS) entry which is preliminary data.</text>
</comment>
<sequence>MNGLPVLILPSIEKRFSLSGKELGIISAANDVAAVLIVVFISFYGNYGNKMKWVGGGAGVSGFGLLLFSLPHFMAGPYDVPDFQPGKGGICISSKNSSSSGSCDSNDSGAMWYYMLIFVIAQVIHGAGICPLYPLVPAYLDENVEPKQMPVYIGLFYLSALIGPGVGILLGGQFLSVFVDIDQPSGLNLTPKDPRWIGAWWLGFLVFGLLFFLLAIIISGFPSSLPGAKERREKHIREGNLNKKSDVKEARLKEILPELKSLFMNWTFLFSTLGLSVAVIFAYSFVPFLGKITQLKFGLDPVSNGYLLSAVMTPTIMVGIIFGALVVRQFPIKSVCKRSAFYVVVSQSFAIIVPFLMLLPGCLNVNMAGVSTSYTDRINSTHEQMIARYSTGVLISQCNVNCSCSIDNFTPVCGSDNIGYPNPCYAGCTARYDDKTFGSCSCIMTDTSKPGTARQGYCDRDCKNLAIFLVCIGVGLCVFFSCSVPLKTVVLRCVPDDKRAFAMGMQYVFVKGIGLIPGPIILGHLLDLNCRLWQDICGQKGRCFVYDVDLVSRNICIFGAVIEGISAVFFALSWLLYQPEEKTSDATPLQTNIANGNETVL</sequence>
<gene>
    <name evidence="9" type="ORF">PACLA_8A071773</name>
</gene>
<feature type="transmembrane region" description="Helical" evidence="8">
    <location>
        <begin position="507"/>
        <end position="526"/>
    </location>
</feature>
<feature type="transmembrane region" description="Helical" evidence="8">
    <location>
        <begin position="557"/>
        <end position="577"/>
    </location>
</feature>
<feature type="transmembrane region" description="Helical" evidence="8">
    <location>
        <begin position="53"/>
        <end position="74"/>
    </location>
</feature>
<feature type="transmembrane region" description="Helical" evidence="8">
    <location>
        <begin position="23"/>
        <end position="44"/>
    </location>
</feature>
<keyword evidence="5 8" id="KW-1133">Transmembrane helix</keyword>
<dbReference type="PANTHER" id="PTHR11388:SF100">
    <property type="entry name" value="SOLUTE CARRIER ORGANIC ANION TRANSPORTER FAMILY MEMBER 4A1"/>
    <property type="match status" value="1"/>
</dbReference>
<keyword evidence="4 8" id="KW-0812">Transmembrane</keyword>
<dbReference type="PANTHER" id="PTHR11388">
    <property type="entry name" value="ORGANIC ANION TRANSPORTER"/>
    <property type="match status" value="1"/>
</dbReference>
<evidence type="ECO:0000256" key="3">
    <source>
        <dbReference type="ARBA" id="ARBA00022475"/>
    </source>
</evidence>
<feature type="transmembrane region" description="Helical" evidence="8">
    <location>
        <begin position="262"/>
        <end position="286"/>
    </location>
</feature>
<evidence type="ECO:0000313" key="9">
    <source>
        <dbReference type="EMBL" id="CAB3990902.1"/>
    </source>
</evidence>
<evidence type="ECO:0000256" key="1">
    <source>
        <dbReference type="ARBA" id="ARBA00004651"/>
    </source>
</evidence>
<keyword evidence="3" id="KW-1003">Cell membrane</keyword>
<dbReference type="EMBL" id="CACRXK020001747">
    <property type="protein sequence ID" value="CAB3990902.1"/>
    <property type="molecule type" value="Genomic_DNA"/>
</dbReference>
<keyword evidence="6 8" id="KW-0472">Membrane</keyword>
<keyword evidence="10" id="KW-1185">Reference proteome</keyword>
<dbReference type="PROSITE" id="PS51465">
    <property type="entry name" value="KAZAL_2"/>
    <property type="match status" value="1"/>
</dbReference>
<dbReference type="AlphaFoldDB" id="A0A7D9HU43"/>
<name>A0A7D9HU43_PARCT</name>
<reference evidence="9" key="1">
    <citation type="submission" date="2020-04" db="EMBL/GenBank/DDBJ databases">
        <authorList>
            <person name="Alioto T."/>
            <person name="Alioto T."/>
            <person name="Gomez Garrido J."/>
        </authorList>
    </citation>
    <scope>NUCLEOTIDE SEQUENCE</scope>
    <source>
        <strain evidence="9">A484AB</strain>
    </source>
</reference>
<evidence type="ECO:0000256" key="5">
    <source>
        <dbReference type="ARBA" id="ARBA00022989"/>
    </source>
</evidence>
<keyword evidence="8" id="KW-0813">Transport</keyword>
<feature type="transmembrane region" description="Helical" evidence="8">
    <location>
        <begin position="112"/>
        <end position="140"/>
    </location>
</feature>
<dbReference type="InterPro" id="IPR036058">
    <property type="entry name" value="Kazal_dom_sf"/>
</dbReference>
<dbReference type="OrthoDB" id="5062115at2759"/>
<dbReference type="Pfam" id="PF07648">
    <property type="entry name" value="Kazal_2"/>
    <property type="match status" value="1"/>
</dbReference>
<comment type="similarity">
    <text evidence="2 8">Belongs to the organo anion transporter (TC 2.A.60) family.</text>
</comment>
<dbReference type="NCBIfam" id="TIGR00805">
    <property type="entry name" value="oat"/>
    <property type="match status" value="1"/>
</dbReference>